<dbReference type="AlphaFoldDB" id="A0A074WNQ5"/>
<protein>
    <submittedName>
        <fullName evidence="1">Uncharacterized protein</fullName>
    </submittedName>
</protein>
<dbReference type="GeneID" id="25416824"/>
<keyword evidence="2" id="KW-1185">Reference proteome</keyword>
<accession>A0A074WNQ5</accession>
<dbReference type="HOGENOM" id="CLU_767228_0_0_1"/>
<dbReference type="EMBL" id="KL584709">
    <property type="protein sequence ID" value="KEQ73204.1"/>
    <property type="molecule type" value="Genomic_DNA"/>
</dbReference>
<dbReference type="OrthoDB" id="3886781at2759"/>
<evidence type="ECO:0000313" key="2">
    <source>
        <dbReference type="Proteomes" id="UP000027730"/>
    </source>
</evidence>
<sequence length="361" mass="42147">MDESGDDILRLLGPPPYRIDVEHVKSIFASYMPRDITIGRLIDAPPWIESMGRGSQLYKLFWKNVPLIIPAETHRSPPPEVTGNVVAELKLLGAEVPSEVAFDNVMHFIETYFQDPSYSWLADANTIIYEVPLEWDFEDGVEGVKDTYPKIDKHCLLCLFDIYERLQCHRHPSRLTPVFIWKDCREGKIYSKQPSTKRNIRQELGISQPMHDILNQGLEWWGNYLRNEVGADADSDTFQDYLCEYVQDYIHALYDDDAAKRGYLKWYMTDAFEAFRRHVDAESARAYFIELLKHVDTRDREWAKVVKKWEHYEAHSKSFNREMVGIMSNVQDIFLKDDAFLKQLYKARMKDVGATLEDDSA</sequence>
<reference evidence="1 2" key="1">
    <citation type="journal article" date="2014" name="BMC Genomics">
        <title>Genome sequencing of four Aureobasidium pullulans varieties: biotechnological potential, stress tolerance, and description of new species.</title>
        <authorList>
            <person name="Gostin Ar C."/>
            <person name="Ohm R.A."/>
            <person name="Kogej T."/>
            <person name="Sonjak S."/>
            <person name="Turk M."/>
            <person name="Zajc J."/>
            <person name="Zalar P."/>
            <person name="Grube M."/>
            <person name="Sun H."/>
            <person name="Han J."/>
            <person name="Sharma A."/>
            <person name="Chiniquy J."/>
            <person name="Ngan C.Y."/>
            <person name="Lipzen A."/>
            <person name="Barry K."/>
            <person name="Grigoriev I.V."/>
            <person name="Gunde-Cimerman N."/>
        </authorList>
    </citation>
    <scope>NUCLEOTIDE SEQUENCE [LARGE SCALE GENOMIC DNA]</scope>
    <source>
        <strain evidence="1 2">CBS 147.97</strain>
    </source>
</reference>
<proteinExistence type="predicted"/>
<organism evidence="1 2">
    <name type="scientific">Aureobasidium namibiae CBS 147.97</name>
    <dbReference type="NCBI Taxonomy" id="1043004"/>
    <lineage>
        <taxon>Eukaryota</taxon>
        <taxon>Fungi</taxon>
        <taxon>Dikarya</taxon>
        <taxon>Ascomycota</taxon>
        <taxon>Pezizomycotina</taxon>
        <taxon>Dothideomycetes</taxon>
        <taxon>Dothideomycetidae</taxon>
        <taxon>Dothideales</taxon>
        <taxon>Saccotheciaceae</taxon>
        <taxon>Aureobasidium</taxon>
    </lineage>
</organism>
<dbReference type="RefSeq" id="XP_013427743.1">
    <property type="nucleotide sequence ID" value="XM_013572289.1"/>
</dbReference>
<name>A0A074WNQ5_9PEZI</name>
<gene>
    <name evidence="1" type="ORF">M436DRAFT_81596</name>
</gene>
<evidence type="ECO:0000313" key="1">
    <source>
        <dbReference type="EMBL" id="KEQ73204.1"/>
    </source>
</evidence>
<dbReference type="Proteomes" id="UP000027730">
    <property type="component" value="Unassembled WGS sequence"/>
</dbReference>